<gene>
    <name evidence="9" type="primary">glgC</name>
    <name evidence="12" type="ORF">I8J30_04880</name>
</gene>
<dbReference type="EMBL" id="JAGKSP010000001">
    <property type="protein sequence ID" value="MBP3962037.1"/>
    <property type="molecule type" value="Genomic_DNA"/>
</dbReference>
<comment type="similarity">
    <text evidence="1 9">Belongs to the bacterial/plant glucose-1-phosphate adenylyltransferase family.</text>
</comment>
<dbReference type="SUPFAM" id="SSF53448">
    <property type="entry name" value="Nucleotide-diphospho-sugar transferases"/>
    <property type="match status" value="1"/>
</dbReference>
<organism evidence="12 13">
    <name type="scientific">Paenibacillus lignilyticus</name>
    <dbReference type="NCBI Taxonomy" id="1172615"/>
    <lineage>
        <taxon>Bacteria</taxon>
        <taxon>Bacillati</taxon>
        <taxon>Bacillota</taxon>
        <taxon>Bacilli</taxon>
        <taxon>Bacillales</taxon>
        <taxon>Paenibacillaceae</taxon>
        <taxon>Paenibacillus</taxon>
    </lineage>
</organism>
<feature type="site" description="Could play a key role in the communication between the regulatory and the substrate sites" evidence="9">
    <location>
        <position position="61"/>
    </location>
</feature>
<dbReference type="InterPro" id="IPR005835">
    <property type="entry name" value="NTP_transferase_dom"/>
</dbReference>
<evidence type="ECO:0000256" key="1">
    <source>
        <dbReference type="ARBA" id="ARBA00010443"/>
    </source>
</evidence>
<keyword evidence="5 9" id="KW-0547">Nucleotide-binding</keyword>
<dbReference type="PANTHER" id="PTHR43523">
    <property type="entry name" value="GLUCOSE-1-PHOSPHATE ADENYLYLTRANSFERASE-RELATED"/>
    <property type="match status" value="1"/>
</dbReference>
<dbReference type="NCBIfam" id="TIGR02091">
    <property type="entry name" value="glgC"/>
    <property type="match status" value="1"/>
</dbReference>
<dbReference type="EC" id="2.7.7.27" evidence="9"/>
<comment type="catalytic activity">
    <reaction evidence="9">
        <text>alpha-D-glucose 1-phosphate + ATP + H(+) = ADP-alpha-D-glucose + diphosphate</text>
        <dbReference type="Rhea" id="RHEA:12120"/>
        <dbReference type="ChEBI" id="CHEBI:15378"/>
        <dbReference type="ChEBI" id="CHEBI:30616"/>
        <dbReference type="ChEBI" id="CHEBI:33019"/>
        <dbReference type="ChEBI" id="CHEBI:57498"/>
        <dbReference type="ChEBI" id="CHEBI:58601"/>
        <dbReference type="EC" id="2.7.7.27"/>
    </reaction>
</comment>
<dbReference type="PROSITE" id="PS00809">
    <property type="entry name" value="ADP_GLC_PYROPHOSPH_2"/>
    <property type="match status" value="1"/>
</dbReference>
<feature type="binding site" evidence="9">
    <location>
        <position position="166"/>
    </location>
    <ligand>
        <name>alpha-D-glucose 1-phosphate</name>
        <dbReference type="ChEBI" id="CHEBI:58601"/>
    </ligand>
</feature>
<evidence type="ECO:0000259" key="11">
    <source>
        <dbReference type="Pfam" id="PF24894"/>
    </source>
</evidence>
<dbReference type="PANTHER" id="PTHR43523:SF2">
    <property type="entry name" value="GLUCOSE-1-PHOSPHATE ADENYLYLTRANSFERASE"/>
    <property type="match status" value="1"/>
</dbReference>
<feature type="binding site" evidence="9">
    <location>
        <begin position="181"/>
        <end position="182"/>
    </location>
    <ligand>
        <name>alpha-D-glucose 1-phosphate</name>
        <dbReference type="ChEBI" id="CHEBI:58601"/>
    </ligand>
</feature>
<dbReference type="InterPro" id="IPR056818">
    <property type="entry name" value="GlmU/GlgC-like_hexapep"/>
</dbReference>
<reference evidence="12 13" key="1">
    <citation type="submission" date="2021-04" db="EMBL/GenBank/DDBJ databases">
        <title>Paenibacillus sp. DLE-14 whole genome sequence.</title>
        <authorList>
            <person name="Ham Y.J."/>
        </authorList>
    </citation>
    <scope>NUCLEOTIDE SEQUENCE [LARGE SCALE GENOMIC DNA]</scope>
    <source>
        <strain evidence="12 13">DLE-14</strain>
    </source>
</reference>
<evidence type="ECO:0000256" key="7">
    <source>
        <dbReference type="ARBA" id="ARBA00023056"/>
    </source>
</evidence>
<keyword evidence="7 9" id="KW-0320">Glycogen biosynthesis</keyword>
<dbReference type="Gene3D" id="2.160.10.10">
    <property type="entry name" value="Hexapeptide repeat proteins"/>
    <property type="match status" value="1"/>
</dbReference>
<accession>A0ABS5C8S5</accession>
<keyword evidence="13" id="KW-1185">Reference proteome</keyword>
<dbReference type="Proteomes" id="UP000673394">
    <property type="component" value="Unassembled WGS sequence"/>
</dbReference>
<sequence length="388" mass="42604">MMSKKRMVAMLLAGGEGKRLGVLTQELAKPAVHFGGKYRIIDFTLSNCVHSGIDTVGVLTQYQPLVLNGYLGNGSPWGLDRRDGGMSILPPYMKQKGGKWYKGTANAIYQNIGFIEQYEPEFVLVISGDHIYKMDYNRMLEQHEKRGADVTIACLRVDLKEASRFGIMHVDDSGAITSFVEKPKVPTSNLASMGVYIFSWQALKQYLIRDEANELSGNDFGKDVIPAMLDDGMKMDAYTFDGYWKDVGTLESLWEANMDLLAKTPSLNLNDYQWPIYSVQPNRPAQFMAAGAKISNSLVTEGCIVEGTVVGSVLFCDVHVGPDSRIHNSVIMPGVRIGKGASIYKAIVAEGTIIPDGASIGSPEFSEVTVVNQSISEVEQLCKQIFSA</sequence>
<evidence type="ECO:0000256" key="8">
    <source>
        <dbReference type="ARBA" id="ARBA00023277"/>
    </source>
</evidence>
<feature type="domain" description="Glucose-1-phosphate adenylyltransferase/Bifunctional protein GlmU-like C-terminal hexapeptide" evidence="11">
    <location>
        <begin position="291"/>
        <end position="362"/>
    </location>
</feature>
<keyword evidence="2 9" id="KW-0321">Glycogen metabolism</keyword>
<name>A0ABS5C8S5_9BACL</name>
<dbReference type="PROSITE" id="PS00808">
    <property type="entry name" value="ADP_GLC_PYROPHOSPH_1"/>
    <property type="match status" value="1"/>
</dbReference>
<keyword evidence="6 9" id="KW-0067">ATP-binding</keyword>
<evidence type="ECO:0000259" key="10">
    <source>
        <dbReference type="Pfam" id="PF00483"/>
    </source>
</evidence>
<comment type="caution">
    <text evidence="12">The sequence shown here is derived from an EMBL/GenBank/DDBJ whole genome shotgun (WGS) entry which is preliminary data.</text>
</comment>
<comment type="pathway">
    <text evidence="9">Glycan biosynthesis; glycogen biosynthesis.</text>
</comment>
<dbReference type="GO" id="GO:0008878">
    <property type="term" value="F:glucose-1-phosphate adenylyltransferase activity"/>
    <property type="evidence" value="ECO:0007669"/>
    <property type="project" value="UniProtKB-EC"/>
</dbReference>
<dbReference type="InterPro" id="IPR011831">
    <property type="entry name" value="ADP-Glc_PPase"/>
</dbReference>
<dbReference type="InterPro" id="IPR011004">
    <property type="entry name" value="Trimer_LpxA-like_sf"/>
</dbReference>
<dbReference type="Gene3D" id="3.90.550.10">
    <property type="entry name" value="Spore Coat Polysaccharide Biosynthesis Protein SpsA, Chain A"/>
    <property type="match status" value="1"/>
</dbReference>
<dbReference type="HAMAP" id="MF_00624">
    <property type="entry name" value="GlgC"/>
    <property type="match status" value="1"/>
</dbReference>
<evidence type="ECO:0000256" key="2">
    <source>
        <dbReference type="ARBA" id="ARBA00022600"/>
    </source>
</evidence>
<feature type="binding site" evidence="9">
    <location>
        <position position="101"/>
    </location>
    <ligand>
        <name>alpha-D-glucose 1-phosphate</name>
        <dbReference type="ChEBI" id="CHEBI:58601"/>
    </ligand>
</feature>
<feature type="site" description="Could play a key role in the communication between the regulatory and the substrate sites" evidence="9">
    <location>
        <position position="100"/>
    </location>
</feature>
<dbReference type="InterPro" id="IPR005836">
    <property type="entry name" value="ADP_Glu_pyroP_CS"/>
</dbReference>
<dbReference type="Pfam" id="PF00483">
    <property type="entry name" value="NTP_transferase"/>
    <property type="match status" value="1"/>
</dbReference>
<feature type="domain" description="Nucleotidyl transferase" evidence="10">
    <location>
        <begin position="9"/>
        <end position="261"/>
    </location>
</feature>
<dbReference type="InterPro" id="IPR023049">
    <property type="entry name" value="GlgC_bac"/>
</dbReference>
<keyword evidence="8 9" id="KW-0119">Carbohydrate metabolism</keyword>
<evidence type="ECO:0000313" key="12">
    <source>
        <dbReference type="EMBL" id="MBP3962037.1"/>
    </source>
</evidence>
<keyword evidence="3 9" id="KW-0808">Transferase</keyword>
<evidence type="ECO:0000256" key="6">
    <source>
        <dbReference type="ARBA" id="ARBA00022840"/>
    </source>
</evidence>
<protein>
    <recommendedName>
        <fullName evidence="9">Glucose-1-phosphate adenylyltransferase</fullName>
        <ecNumber evidence="9">2.7.7.27</ecNumber>
    </recommendedName>
    <alternativeName>
        <fullName evidence="9">ADP-glucose pyrophosphorylase</fullName>
        <shortName evidence="9">ADPGlc PPase</shortName>
    </alternativeName>
    <alternativeName>
        <fullName evidence="9">ADP-glucose synthase</fullName>
    </alternativeName>
</protein>
<dbReference type="NCBIfam" id="NF003670">
    <property type="entry name" value="PRK05293.1"/>
    <property type="match status" value="1"/>
</dbReference>
<evidence type="ECO:0000313" key="13">
    <source>
        <dbReference type="Proteomes" id="UP000673394"/>
    </source>
</evidence>
<comment type="subunit">
    <text evidence="9">Homotetramer.</text>
</comment>
<dbReference type="SUPFAM" id="SSF51161">
    <property type="entry name" value="Trimeric LpxA-like enzymes"/>
    <property type="match status" value="1"/>
</dbReference>
<dbReference type="Pfam" id="PF24894">
    <property type="entry name" value="Hexapep_GlmU"/>
    <property type="match status" value="1"/>
</dbReference>
<evidence type="ECO:0000256" key="3">
    <source>
        <dbReference type="ARBA" id="ARBA00022679"/>
    </source>
</evidence>
<dbReference type="CDD" id="cd02508">
    <property type="entry name" value="ADP_Glucose_PP"/>
    <property type="match status" value="1"/>
</dbReference>
<feature type="binding site" evidence="9">
    <location>
        <position position="192"/>
    </location>
    <ligand>
        <name>alpha-D-glucose 1-phosphate</name>
        <dbReference type="ChEBI" id="CHEBI:58601"/>
    </ligand>
</feature>
<evidence type="ECO:0000256" key="4">
    <source>
        <dbReference type="ARBA" id="ARBA00022695"/>
    </source>
</evidence>
<proteinExistence type="inferred from homology"/>
<evidence type="ECO:0000256" key="9">
    <source>
        <dbReference type="HAMAP-Rule" id="MF_00624"/>
    </source>
</evidence>
<keyword evidence="4 9" id="KW-0548">Nucleotidyltransferase</keyword>
<dbReference type="CDD" id="cd04651">
    <property type="entry name" value="LbH_G1P_AT_C"/>
    <property type="match status" value="1"/>
</dbReference>
<comment type="function">
    <text evidence="9">Involved in the biosynthesis of ADP-glucose, a building block required for the elongation reactions to produce glycogen. Catalyzes the reaction between ATP and alpha-D-glucose 1-phosphate (G1P) to produce pyrophosphate and ADP-Glc.</text>
</comment>
<dbReference type="InterPro" id="IPR029044">
    <property type="entry name" value="Nucleotide-diphossugar_trans"/>
</dbReference>
<evidence type="ECO:0000256" key="5">
    <source>
        <dbReference type="ARBA" id="ARBA00022741"/>
    </source>
</evidence>
<dbReference type="PROSITE" id="PS00810">
    <property type="entry name" value="ADP_GLC_PYROPHOSPH_3"/>
    <property type="match status" value="1"/>
</dbReference>